<evidence type="ECO:0000256" key="6">
    <source>
        <dbReference type="ARBA" id="ARBA00023319"/>
    </source>
</evidence>
<reference evidence="13" key="1">
    <citation type="submission" date="2025-08" db="UniProtKB">
        <authorList>
            <consortium name="RefSeq"/>
        </authorList>
    </citation>
    <scope>IDENTIFICATION</scope>
</reference>
<protein>
    <submittedName>
        <fullName evidence="13">Nephrin</fullName>
    </submittedName>
</protein>
<feature type="domain" description="Ig-like" evidence="10">
    <location>
        <begin position="584"/>
        <end position="682"/>
    </location>
</feature>
<dbReference type="InterPro" id="IPR051275">
    <property type="entry name" value="Cell_adhesion_signaling"/>
</dbReference>
<gene>
    <name evidence="13" type="primary">LOC100903448</name>
</gene>
<feature type="signal peptide" evidence="9">
    <location>
        <begin position="1"/>
        <end position="21"/>
    </location>
</feature>
<dbReference type="InterPro" id="IPR036179">
    <property type="entry name" value="Ig-like_dom_sf"/>
</dbReference>
<evidence type="ECO:0000256" key="1">
    <source>
        <dbReference type="ARBA" id="ARBA00004479"/>
    </source>
</evidence>
<evidence type="ECO:0000313" key="13">
    <source>
        <dbReference type="RefSeq" id="XP_028969209.1"/>
    </source>
</evidence>
<keyword evidence="12" id="KW-1185">Reference proteome</keyword>
<dbReference type="Proteomes" id="UP000694867">
    <property type="component" value="Unplaced"/>
</dbReference>
<dbReference type="InterPro" id="IPR007110">
    <property type="entry name" value="Ig-like_dom"/>
</dbReference>
<keyword evidence="4" id="KW-1015">Disulfide bond</keyword>
<dbReference type="RefSeq" id="XP_028969209.1">
    <property type="nucleotide sequence ID" value="XM_029113376.1"/>
</dbReference>
<keyword evidence="3 8" id="KW-0472">Membrane</keyword>
<dbReference type="InterPro" id="IPR003598">
    <property type="entry name" value="Ig_sub2"/>
</dbReference>
<keyword evidence="9" id="KW-0732">Signal</keyword>
<dbReference type="InterPro" id="IPR013783">
    <property type="entry name" value="Ig-like_fold"/>
</dbReference>
<dbReference type="SMART" id="SM00409">
    <property type="entry name" value="IG"/>
    <property type="match status" value="8"/>
</dbReference>
<dbReference type="SMART" id="SM00060">
    <property type="entry name" value="FN3"/>
    <property type="match status" value="1"/>
</dbReference>
<keyword evidence="6" id="KW-0393">Immunoglobulin domain</keyword>
<keyword evidence="8" id="KW-0812">Transmembrane</keyword>
<dbReference type="InterPro" id="IPR036116">
    <property type="entry name" value="FN3_sf"/>
</dbReference>
<dbReference type="GO" id="GO:0098609">
    <property type="term" value="P:cell-cell adhesion"/>
    <property type="evidence" value="ECO:0007669"/>
    <property type="project" value="TreeGrafter"/>
</dbReference>
<evidence type="ECO:0000256" key="2">
    <source>
        <dbReference type="ARBA" id="ARBA00022737"/>
    </source>
</evidence>
<dbReference type="PANTHER" id="PTHR11640">
    <property type="entry name" value="NEPHRIN"/>
    <property type="match status" value="1"/>
</dbReference>
<evidence type="ECO:0000256" key="9">
    <source>
        <dbReference type="SAM" id="SignalP"/>
    </source>
</evidence>
<evidence type="ECO:0000259" key="11">
    <source>
        <dbReference type="PROSITE" id="PS50853"/>
    </source>
</evidence>
<dbReference type="InterPro" id="IPR013098">
    <property type="entry name" value="Ig_I-set"/>
</dbReference>
<dbReference type="InterPro" id="IPR003599">
    <property type="entry name" value="Ig_sub"/>
</dbReference>
<dbReference type="Pfam" id="PF08205">
    <property type="entry name" value="C2-set_2"/>
    <property type="match status" value="3"/>
</dbReference>
<dbReference type="GO" id="GO:0009653">
    <property type="term" value="P:anatomical structure morphogenesis"/>
    <property type="evidence" value="ECO:0007669"/>
    <property type="project" value="UniProtKB-ARBA"/>
</dbReference>
<dbReference type="SMART" id="SM00408">
    <property type="entry name" value="IGc2"/>
    <property type="match status" value="7"/>
</dbReference>
<feature type="transmembrane region" description="Helical" evidence="8">
    <location>
        <begin position="1131"/>
        <end position="1152"/>
    </location>
</feature>
<dbReference type="InterPro" id="IPR003961">
    <property type="entry name" value="FN3_dom"/>
</dbReference>
<feature type="domain" description="Ig-like" evidence="10">
    <location>
        <begin position="487"/>
        <end position="577"/>
    </location>
</feature>
<feature type="domain" description="Fibronectin type-III" evidence="11">
    <location>
        <begin position="988"/>
        <end position="1102"/>
    </location>
</feature>
<keyword evidence="2" id="KW-0677">Repeat</keyword>
<dbReference type="PROSITE" id="PS50853">
    <property type="entry name" value="FN3"/>
    <property type="match status" value="1"/>
</dbReference>
<dbReference type="Gene3D" id="2.60.40.10">
    <property type="entry name" value="Immunoglobulins"/>
    <property type="match status" value="10"/>
</dbReference>
<dbReference type="Pfam" id="PF07679">
    <property type="entry name" value="I-set"/>
    <property type="match status" value="2"/>
</dbReference>
<feature type="domain" description="Ig-like" evidence="10">
    <location>
        <begin position="786"/>
        <end position="879"/>
    </location>
</feature>
<dbReference type="GO" id="GO:0030154">
    <property type="term" value="P:cell differentiation"/>
    <property type="evidence" value="ECO:0007669"/>
    <property type="project" value="UniProtKB-ARBA"/>
</dbReference>
<keyword evidence="8" id="KW-1133">Transmembrane helix</keyword>
<dbReference type="InterPro" id="IPR013162">
    <property type="entry name" value="CD80_C2-set"/>
</dbReference>
<evidence type="ECO:0000256" key="5">
    <source>
        <dbReference type="ARBA" id="ARBA00023180"/>
    </source>
</evidence>
<evidence type="ECO:0000259" key="10">
    <source>
        <dbReference type="PROSITE" id="PS50835"/>
    </source>
</evidence>
<feature type="domain" description="Ig-like" evidence="10">
    <location>
        <begin position="57"/>
        <end position="163"/>
    </location>
</feature>
<dbReference type="KEGG" id="goe:100903448"/>
<dbReference type="GO" id="GO:0005886">
    <property type="term" value="C:plasma membrane"/>
    <property type="evidence" value="ECO:0007669"/>
    <property type="project" value="TreeGrafter"/>
</dbReference>
<comment type="subcellular location">
    <subcellularLocation>
        <location evidence="1">Membrane</location>
        <topology evidence="1">Single-pass type I membrane protein</topology>
    </subcellularLocation>
</comment>
<dbReference type="CDD" id="cd00063">
    <property type="entry name" value="FN3"/>
    <property type="match status" value="1"/>
</dbReference>
<dbReference type="Pfam" id="PF00041">
    <property type="entry name" value="fn3"/>
    <property type="match status" value="1"/>
</dbReference>
<evidence type="ECO:0000256" key="8">
    <source>
        <dbReference type="SAM" id="Phobius"/>
    </source>
</evidence>
<sequence length="1349" mass="147827">MCRLLQITLNVIILGLSTVETGLPFGNGLFARANRVQLTPNTEEPPGDLLSAVESLPLLSASQTSTQQYFIVRPRDMKSVQGERVLLECQVGKRKGRVQWSKDGFLLGYQTEIPGYPRHMMVIDDLTGVYNLVIHGVQMEDEGMYQCQVGPANGVQPIRAEASLLVIFPPVRLDINGSRATEMGFQVPADSEVILTCTARMSRPESTIRWFRKSVELVPEAARTITVEESERRLTTISSITLWPSNSVVNDQFTCEALHPALRNKQMKVTALIRVLTAPNSTRIEGYTSGSPVREGEMLKLICRSRGGNPPPNLLWMKDGIFLPGEIMTQRTRGNRISESVLELEVRATDHGAEILCKPDTEIVATNRSIEATVRLAVHFAPKKVSITGPSEVQRGKSVVLHCAAAPANPAVNLEWTIDGIPVEADSKTTLVTEIEKGFISSSNLTLKSTSENRRPIRIVDCHTRSNFLRGSTYGRHRLNITFPPEPPVITFQNDGEIVRSGASVTMTCTSKGGNPYADLRWFKNGEPMITKDHQTILSDGVQNSITFGVQREDNGAVLRCSASNSATLTPMHSEVQLKVAFPPAHIRISVNPPLAKIGGNISLTCEVSSSLPTAVVRWFRGAYEVEADHAQMNQPSDHNGVSSLSRVTFVSVSASENGVPVACTAFNPLLNTTTTAQENLQIAYPPVFPQSSWSFNLTAGESQVYNISADANPPVNVDGYSWTKRGGMLDGTDPHNIGAQHSVAFRGALLQLLNVTRAQAGTYFVQAENSLGRSEASVDIDVFYPPIIDNITERVDVNEGGTARLYCSAKANPSPPDLLSWRRLAGPPVELNAQKWMNRGSAVELNIPKVFRNFSGTFECSASNGIGRASRRTAQLVVHYAPSILPAPDAPRHRIAAAVGDGIEISCKADGVPAVDFQWFFNGRVVVRAQPNLEFTRKSREDLFSEGILVVKRVSYSDYGIYSCVANNTLGTSKINFTLVQKSVPDPPNGLEAFNVSHQTLKLRWRSGFDGGYSQTYYISYQAVDPQQMEKRESFNGNFAGAGSEQNGVAENVMMNLSTTRTSFEVEGLMPNTAYLIALKSVNKLGWSQSTDTLTVITQDVPKLDLTASLSGSGRNIFSSAVLRSSSNPAAFGIALASVLLCVNLGLLVVIMRRKKRITRLSLGSTGAVDLSLMSKKTRTINDTQVMIFGEQSPNGEKSISKRSQKMINDEHWIQDSSKLDFPPDDFKAKVDLSATPNIFVNEDSDQHHFLGTDAILPSSKHRGTMNLPARHASNDVLSSHYEDTISSTLLEEDTYSLKRYQETTAASTTTMTPHRPQRLGQRRNLGNQSMMLPQVSLSSNQLHEPFV</sequence>
<name>A0AAJ7SID4_9ACAR</name>
<organism evidence="12 13">
    <name type="scientific">Galendromus occidentalis</name>
    <name type="common">western predatory mite</name>
    <dbReference type="NCBI Taxonomy" id="34638"/>
    <lineage>
        <taxon>Eukaryota</taxon>
        <taxon>Metazoa</taxon>
        <taxon>Ecdysozoa</taxon>
        <taxon>Arthropoda</taxon>
        <taxon>Chelicerata</taxon>
        <taxon>Arachnida</taxon>
        <taxon>Acari</taxon>
        <taxon>Parasitiformes</taxon>
        <taxon>Mesostigmata</taxon>
        <taxon>Gamasina</taxon>
        <taxon>Phytoseioidea</taxon>
        <taxon>Phytoseiidae</taxon>
        <taxon>Typhlodrominae</taxon>
        <taxon>Galendromus</taxon>
    </lineage>
</organism>
<dbReference type="Pfam" id="PF13927">
    <property type="entry name" value="Ig_3"/>
    <property type="match status" value="3"/>
</dbReference>
<dbReference type="GeneID" id="100903448"/>
<dbReference type="GO" id="GO:0005911">
    <property type="term" value="C:cell-cell junction"/>
    <property type="evidence" value="ECO:0007669"/>
    <property type="project" value="TreeGrafter"/>
</dbReference>
<feature type="domain" description="Ig-like" evidence="10">
    <location>
        <begin position="382"/>
        <end position="482"/>
    </location>
</feature>
<feature type="domain" description="Ig-like" evidence="10">
    <location>
        <begin position="169"/>
        <end position="270"/>
    </location>
</feature>
<dbReference type="SUPFAM" id="SSF49265">
    <property type="entry name" value="Fibronectin type III"/>
    <property type="match status" value="1"/>
</dbReference>
<evidence type="ECO:0000256" key="4">
    <source>
        <dbReference type="ARBA" id="ARBA00023157"/>
    </source>
</evidence>
<dbReference type="GO" id="GO:0050839">
    <property type="term" value="F:cell adhesion molecule binding"/>
    <property type="evidence" value="ECO:0007669"/>
    <property type="project" value="TreeGrafter"/>
</dbReference>
<feature type="domain" description="Ig-like" evidence="10">
    <location>
        <begin position="279"/>
        <end position="375"/>
    </location>
</feature>
<evidence type="ECO:0000256" key="7">
    <source>
        <dbReference type="SAM" id="MobiDB-lite"/>
    </source>
</evidence>
<feature type="region of interest" description="Disordered" evidence="7">
    <location>
        <begin position="1306"/>
        <end position="1326"/>
    </location>
</feature>
<dbReference type="SUPFAM" id="SSF48726">
    <property type="entry name" value="Immunoglobulin"/>
    <property type="match status" value="9"/>
</dbReference>
<keyword evidence="5" id="KW-0325">Glycoprotein</keyword>
<dbReference type="PANTHER" id="PTHR11640:SF31">
    <property type="entry name" value="IRREGULAR CHIASM C-ROUGHEST PROTEIN-RELATED"/>
    <property type="match status" value="1"/>
</dbReference>
<dbReference type="CDD" id="cd00096">
    <property type="entry name" value="Ig"/>
    <property type="match status" value="2"/>
</dbReference>
<proteinExistence type="predicted"/>
<evidence type="ECO:0000313" key="12">
    <source>
        <dbReference type="Proteomes" id="UP000694867"/>
    </source>
</evidence>
<feature type="chain" id="PRO_5042574357" evidence="9">
    <location>
        <begin position="22"/>
        <end position="1349"/>
    </location>
</feature>
<accession>A0AAJ7SID4</accession>
<dbReference type="PROSITE" id="PS50835">
    <property type="entry name" value="IG_LIKE"/>
    <property type="match status" value="8"/>
</dbReference>
<evidence type="ECO:0000256" key="3">
    <source>
        <dbReference type="ARBA" id="ARBA00023136"/>
    </source>
</evidence>
<feature type="domain" description="Ig-like" evidence="10">
    <location>
        <begin position="883"/>
        <end position="979"/>
    </location>
</feature>